<dbReference type="InterPro" id="IPR006076">
    <property type="entry name" value="FAD-dep_OxRdtase"/>
</dbReference>
<keyword evidence="1" id="KW-0560">Oxidoreductase</keyword>
<dbReference type="RefSeq" id="WP_350939224.1">
    <property type="nucleotide sequence ID" value="NZ_JAYWLC010000037.1"/>
</dbReference>
<organism evidence="3 4">
    <name type="scientific">Thioclava kandeliae</name>
    <dbReference type="NCBI Taxonomy" id="3070818"/>
    <lineage>
        <taxon>Bacteria</taxon>
        <taxon>Pseudomonadati</taxon>
        <taxon>Pseudomonadota</taxon>
        <taxon>Alphaproteobacteria</taxon>
        <taxon>Rhodobacterales</taxon>
        <taxon>Paracoccaceae</taxon>
        <taxon>Thioclava</taxon>
    </lineage>
</organism>
<evidence type="ECO:0000313" key="3">
    <source>
        <dbReference type="EMBL" id="MER5173927.1"/>
    </source>
</evidence>
<evidence type="ECO:0000313" key="4">
    <source>
        <dbReference type="Proteomes" id="UP001438953"/>
    </source>
</evidence>
<sequence length="420" mass="45379">MEHQKHIVVIGGGIIGACTALELVERGHRVTILEPDQPGGPQAASYGNGAFISPASIIPMSVPGLWRKVPGYLFDRNGPLSIEPLSLPRLMPWLWRFLNAGRTQAKLRYTARALNALLQNGVARHQALAQKIGHADLIRQDGLLYVFPDRAAFEAETTTWSLRRELGVNCRELGHAELKELEPTLSDHYRFGVLVAEGGQCTDPGRYTASIIAYARKLGADYVTRRASGIVQEGGQVTGVRHEGGVLACDMAVVAAGIHSADIARSVGDKVPLEAERGYHIEVVDPNVTPSRPVMPSDGKMANTMVAGRLRASGQVELSSTEAPPNWHRADVLLGHLKATYPDLKVTEGALRRWQGNRPSTPDGLPVIGPSRRCSGLFHAFGHGHVGLNTAPATARLLGDLLENKRPEIDAAPYSISRFG</sequence>
<feature type="domain" description="FAD dependent oxidoreductase" evidence="2">
    <location>
        <begin position="7"/>
        <end position="401"/>
    </location>
</feature>
<gene>
    <name evidence="3" type="ORF">VSX56_19410</name>
</gene>
<name>A0ABV1SLX8_9RHOB</name>
<dbReference type="Gene3D" id="3.50.50.60">
    <property type="entry name" value="FAD/NAD(P)-binding domain"/>
    <property type="match status" value="2"/>
</dbReference>
<dbReference type="PANTHER" id="PTHR13847">
    <property type="entry name" value="SARCOSINE DEHYDROGENASE-RELATED"/>
    <property type="match status" value="1"/>
</dbReference>
<evidence type="ECO:0000259" key="2">
    <source>
        <dbReference type="Pfam" id="PF01266"/>
    </source>
</evidence>
<reference evidence="3 4" key="1">
    <citation type="submission" date="2024-01" db="EMBL/GenBank/DDBJ databases">
        <authorList>
            <person name="Deng Y."/>
            <person name="Su J."/>
        </authorList>
    </citation>
    <scope>NUCLEOTIDE SEQUENCE [LARGE SCALE GENOMIC DNA]</scope>
    <source>
        <strain evidence="3 4">CPCC 100088</strain>
    </source>
</reference>
<reference evidence="3 4" key="2">
    <citation type="submission" date="2024-06" db="EMBL/GenBank/DDBJ databases">
        <title>Thioclava kandeliae sp. nov. from a rhizosphere soil sample of Kandelia candel in a mangrove.</title>
        <authorList>
            <person name="Mu T."/>
        </authorList>
    </citation>
    <scope>NUCLEOTIDE SEQUENCE [LARGE SCALE GENOMIC DNA]</scope>
    <source>
        <strain evidence="3 4">CPCC 100088</strain>
    </source>
</reference>
<dbReference type="InterPro" id="IPR036188">
    <property type="entry name" value="FAD/NAD-bd_sf"/>
</dbReference>
<protein>
    <submittedName>
        <fullName evidence="3">FAD-dependent oxidoreductase</fullName>
    </submittedName>
</protein>
<evidence type="ECO:0000256" key="1">
    <source>
        <dbReference type="ARBA" id="ARBA00023002"/>
    </source>
</evidence>
<proteinExistence type="predicted"/>
<dbReference type="SUPFAM" id="SSF51905">
    <property type="entry name" value="FAD/NAD(P)-binding domain"/>
    <property type="match status" value="1"/>
</dbReference>
<dbReference type="SUPFAM" id="SSF54373">
    <property type="entry name" value="FAD-linked reductases, C-terminal domain"/>
    <property type="match status" value="1"/>
</dbReference>
<dbReference type="PANTHER" id="PTHR13847:SF289">
    <property type="entry name" value="GLYCINE OXIDASE"/>
    <property type="match status" value="1"/>
</dbReference>
<dbReference type="PROSITE" id="PS51257">
    <property type="entry name" value="PROKAR_LIPOPROTEIN"/>
    <property type="match status" value="1"/>
</dbReference>
<comment type="caution">
    <text evidence="3">The sequence shown here is derived from an EMBL/GenBank/DDBJ whole genome shotgun (WGS) entry which is preliminary data.</text>
</comment>
<keyword evidence="4" id="KW-1185">Reference proteome</keyword>
<dbReference type="EMBL" id="JAYWLC010000037">
    <property type="protein sequence ID" value="MER5173927.1"/>
    <property type="molecule type" value="Genomic_DNA"/>
</dbReference>
<dbReference type="Proteomes" id="UP001438953">
    <property type="component" value="Unassembled WGS sequence"/>
</dbReference>
<dbReference type="Gene3D" id="3.30.9.10">
    <property type="entry name" value="D-Amino Acid Oxidase, subunit A, domain 2"/>
    <property type="match status" value="1"/>
</dbReference>
<dbReference type="Pfam" id="PF01266">
    <property type="entry name" value="DAO"/>
    <property type="match status" value="1"/>
</dbReference>
<accession>A0ABV1SLX8</accession>